<feature type="region of interest" description="Disordered" evidence="14">
    <location>
        <begin position="624"/>
        <end position="725"/>
    </location>
</feature>
<gene>
    <name evidence="16" type="ORF">OPV22_000585</name>
</gene>
<evidence type="ECO:0000256" key="9">
    <source>
        <dbReference type="ARBA" id="ARBA00022853"/>
    </source>
</evidence>
<feature type="region of interest" description="Disordered" evidence="14">
    <location>
        <begin position="17"/>
        <end position="54"/>
    </location>
</feature>
<comment type="caution">
    <text evidence="16">The sequence shown here is derived from an EMBL/GenBank/DDBJ whole genome shotgun (WGS) entry which is preliminary data.</text>
</comment>
<keyword evidence="10" id="KW-0175">Coiled coil</keyword>
<comment type="similarity">
    <text evidence="2">Belongs to the MORC ATPase protein family.</text>
</comment>
<organism evidence="16 17">
    <name type="scientific">Ensete ventricosum</name>
    <name type="common">Abyssinian banana</name>
    <name type="synonym">Musa ensete</name>
    <dbReference type="NCBI Taxonomy" id="4639"/>
    <lineage>
        <taxon>Eukaryota</taxon>
        <taxon>Viridiplantae</taxon>
        <taxon>Streptophyta</taxon>
        <taxon>Embryophyta</taxon>
        <taxon>Tracheophyta</taxon>
        <taxon>Spermatophyta</taxon>
        <taxon>Magnoliopsida</taxon>
        <taxon>Liliopsida</taxon>
        <taxon>Zingiberales</taxon>
        <taxon>Musaceae</taxon>
        <taxon>Ensete</taxon>
    </lineage>
</organism>
<evidence type="ECO:0000256" key="14">
    <source>
        <dbReference type="SAM" id="MobiDB-lite"/>
    </source>
</evidence>
<evidence type="ECO:0000256" key="12">
    <source>
        <dbReference type="ARBA" id="ARBA00023204"/>
    </source>
</evidence>
<feature type="domain" description="Morc S5" evidence="15">
    <location>
        <begin position="366"/>
        <end position="510"/>
    </location>
</feature>
<dbReference type="Proteomes" id="UP001222027">
    <property type="component" value="Unassembled WGS sequence"/>
</dbReference>
<keyword evidence="8" id="KW-0067">ATP-binding</keyword>
<keyword evidence="3" id="KW-0540">Nuclease</keyword>
<evidence type="ECO:0000256" key="4">
    <source>
        <dbReference type="ARBA" id="ARBA00022741"/>
    </source>
</evidence>
<dbReference type="GO" id="GO:0031047">
    <property type="term" value="P:regulatory ncRNA-mediated gene silencing"/>
    <property type="evidence" value="ECO:0007669"/>
    <property type="project" value="UniProtKB-KW"/>
</dbReference>
<evidence type="ECO:0000256" key="2">
    <source>
        <dbReference type="ARBA" id="ARBA00007845"/>
    </source>
</evidence>
<dbReference type="GO" id="GO:0006325">
    <property type="term" value="P:chromatin organization"/>
    <property type="evidence" value="ECO:0007669"/>
    <property type="project" value="UniProtKB-KW"/>
</dbReference>
<evidence type="ECO:0000256" key="1">
    <source>
        <dbReference type="ARBA" id="ARBA00004123"/>
    </source>
</evidence>
<proteinExistence type="inferred from homology"/>
<accession>A0AAV8QGK2</accession>
<dbReference type="GO" id="GO:0016887">
    <property type="term" value="F:ATP hydrolysis activity"/>
    <property type="evidence" value="ECO:0007669"/>
    <property type="project" value="InterPro"/>
</dbReference>
<feature type="compositionally biased region" description="Low complexity" evidence="14">
    <location>
        <begin position="553"/>
        <end position="564"/>
    </location>
</feature>
<feature type="compositionally biased region" description="Basic and acidic residues" evidence="14">
    <location>
        <begin position="644"/>
        <end position="653"/>
    </location>
</feature>
<evidence type="ECO:0000256" key="3">
    <source>
        <dbReference type="ARBA" id="ARBA00022722"/>
    </source>
</evidence>
<dbReference type="PANTHER" id="PTHR23336">
    <property type="entry name" value="ZINC FINGER CW-TYPE COILED-COIL DOMAIN PROTEIN 3"/>
    <property type="match status" value="1"/>
</dbReference>
<evidence type="ECO:0000256" key="7">
    <source>
        <dbReference type="ARBA" id="ARBA00022801"/>
    </source>
</evidence>
<dbReference type="InterPro" id="IPR045261">
    <property type="entry name" value="MORC_ATPase"/>
</dbReference>
<dbReference type="GO" id="GO:0005524">
    <property type="term" value="F:ATP binding"/>
    <property type="evidence" value="ECO:0007669"/>
    <property type="project" value="UniProtKB-KW"/>
</dbReference>
<comment type="subcellular location">
    <subcellularLocation>
        <location evidence="1">Nucleus</location>
    </subcellularLocation>
</comment>
<dbReference type="Pfam" id="PF13589">
    <property type="entry name" value="HATPase_c_3"/>
    <property type="match status" value="1"/>
</dbReference>
<dbReference type="GO" id="GO:0005634">
    <property type="term" value="C:nucleus"/>
    <property type="evidence" value="ECO:0007669"/>
    <property type="project" value="UniProtKB-SubCell"/>
</dbReference>
<keyword evidence="13" id="KW-0539">Nucleus</keyword>
<evidence type="ECO:0000256" key="8">
    <source>
        <dbReference type="ARBA" id="ARBA00022840"/>
    </source>
</evidence>
<evidence type="ECO:0000256" key="6">
    <source>
        <dbReference type="ARBA" id="ARBA00022763"/>
    </source>
</evidence>
<dbReference type="GO" id="GO:0004519">
    <property type="term" value="F:endonuclease activity"/>
    <property type="evidence" value="ECO:0007669"/>
    <property type="project" value="UniProtKB-KW"/>
</dbReference>
<sequence>MDSIVKKEIVVATEPLDDSVIDVSSSDSDWDAEDDGTAKRRRKPDGMGGPLKKSRAAGVLPAGFLDPLPPEEPLPLLPPPARSRSLVALLRCKQFWKAGDFDESLNPHPMPLPGMDHVRVHPKFLHSNATSHKWALGALAELLDNSLDEVCNGSTFVNIDMLINKKNGSKMLLVEDNGGGMDPDKMRQCMSLGYSAKSKIANTIGQYGNGFKTSTMRLGADVIVFSRSHGKDGRRPTQTIGMLSYTFLRNTGKEDIVVPMLDYEKEKVWSKMLRSSSTDWNTNLETIIQWSPYSSEADLLQQFSSVKDQGTRIVIYNLWEDDQGELELDFDADEHDIQVRGVNRDEKKIEMAKKFPNSRHFLTYRHSLRSYASILYLRLPNVFRMILRGKEIEHHNIVNDMMLKQEVTYKPQSVAEGVPKEPNMVAVVTIGFVKDAKDHIDVQGFNVYHKNRLIKPFWRVWSAAGSDGRGVIGVLEANFIEPAHDKQDFERTTILSRLEARLVQMQKTYWSNNCHRIGYAPRFNKKTIEQDDNESSPEAPAHQLSRHSQKFTSPSSRSHVSKSSAPDKVGYKYLSSSSGKTGKASASAIVLGKSGNQKSGISASSMDCGVKSSTKFGMNIRAQSRSSGIHAVDDDSDSETECTASDKRTHDSNIPKAFFTSRTSDKIIASPTLSPSPYSACNGAQGDRTTNGFAEIERVTTRSQAKASKIISGENGPSAEDSANIKQLKDENEELKKRIIKIEESTTKELQYERDRNKSLLEQLEAAQKSLEEANKEQEALIDIFSEERSRRDKEEENLRKKLKDASRTIQELLEKLAKGQTDLKS</sequence>
<dbReference type="GO" id="GO:0031349">
    <property type="term" value="P:positive regulation of defense response"/>
    <property type="evidence" value="ECO:0007669"/>
    <property type="project" value="UniProtKB-ARBA"/>
</dbReference>
<keyword evidence="12" id="KW-0234">DNA repair</keyword>
<dbReference type="PANTHER" id="PTHR23336:SF80">
    <property type="entry name" value="PROTEIN MICRORCHIDIA 7-LIKE"/>
    <property type="match status" value="1"/>
</dbReference>
<dbReference type="SUPFAM" id="SSF55874">
    <property type="entry name" value="ATPase domain of HSP90 chaperone/DNA topoisomerase II/histidine kinase"/>
    <property type="match status" value="1"/>
</dbReference>
<keyword evidence="7" id="KW-0378">Hydrolase</keyword>
<evidence type="ECO:0000256" key="5">
    <source>
        <dbReference type="ARBA" id="ARBA00022759"/>
    </source>
</evidence>
<dbReference type="AlphaFoldDB" id="A0AAV8QGK2"/>
<keyword evidence="17" id="KW-1185">Reference proteome</keyword>
<name>A0AAV8QGK2_ENSVE</name>
<evidence type="ECO:0000313" key="17">
    <source>
        <dbReference type="Proteomes" id="UP001222027"/>
    </source>
</evidence>
<keyword evidence="9" id="KW-0156">Chromatin regulator</keyword>
<keyword evidence="5" id="KW-0255">Endonuclease</keyword>
<evidence type="ECO:0000256" key="13">
    <source>
        <dbReference type="ARBA" id="ARBA00023242"/>
    </source>
</evidence>
<keyword evidence="6" id="KW-0227">DNA damage</keyword>
<dbReference type="InterPro" id="IPR041006">
    <property type="entry name" value="Morc_S5"/>
</dbReference>
<feature type="region of interest" description="Disordered" evidence="14">
    <location>
        <begin position="528"/>
        <end position="581"/>
    </location>
</feature>
<dbReference type="EMBL" id="JAQQAF010000001">
    <property type="protein sequence ID" value="KAJ8510151.1"/>
    <property type="molecule type" value="Genomic_DNA"/>
</dbReference>
<keyword evidence="11" id="KW-0943">RNA-mediated gene silencing</keyword>
<evidence type="ECO:0000256" key="10">
    <source>
        <dbReference type="ARBA" id="ARBA00023054"/>
    </source>
</evidence>
<protein>
    <recommendedName>
        <fullName evidence="15">Morc S5 domain-containing protein</fullName>
    </recommendedName>
</protein>
<keyword evidence="4" id="KW-0547">Nucleotide-binding</keyword>
<evidence type="ECO:0000259" key="15">
    <source>
        <dbReference type="Pfam" id="PF17942"/>
    </source>
</evidence>
<reference evidence="16 17" key="1">
    <citation type="submission" date="2022-12" db="EMBL/GenBank/DDBJ databases">
        <title>Chromosome-scale assembly of the Ensete ventricosum genome.</title>
        <authorList>
            <person name="Dussert Y."/>
            <person name="Stocks J."/>
            <person name="Wendawek A."/>
            <person name="Woldeyes F."/>
            <person name="Nichols R.A."/>
            <person name="Borrell J.S."/>
        </authorList>
    </citation>
    <scope>NUCLEOTIDE SEQUENCE [LARGE SCALE GENOMIC DNA]</scope>
    <source>
        <strain evidence="17">cv. Maze</strain>
        <tissue evidence="16">Seeds</tissue>
    </source>
</reference>
<dbReference type="FunFam" id="3.30.565.10:FF:000075">
    <property type="entry name" value="MORC family CW-type zinc finger protein 4"/>
    <property type="match status" value="1"/>
</dbReference>
<dbReference type="GO" id="GO:0006281">
    <property type="term" value="P:DNA repair"/>
    <property type="evidence" value="ECO:0007669"/>
    <property type="project" value="UniProtKB-KW"/>
</dbReference>
<evidence type="ECO:0000256" key="11">
    <source>
        <dbReference type="ARBA" id="ARBA00023158"/>
    </source>
</evidence>
<evidence type="ECO:0000313" key="16">
    <source>
        <dbReference type="EMBL" id="KAJ8510151.1"/>
    </source>
</evidence>
<dbReference type="Gene3D" id="3.30.565.10">
    <property type="entry name" value="Histidine kinase-like ATPase, C-terminal domain"/>
    <property type="match status" value="1"/>
</dbReference>
<dbReference type="InterPro" id="IPR036890">
    <property type="entry name" value="HATPase_C_sf"/>
</dbReference>
<dbReference type="Pfam" id="PF17942">
    <property type="entry name" value="Morc6_S5"/>
    <property type="match status" value="1"/>
</dbReference>